<evidence type="ECO:0000313" key="2">
    <source>
        <dbReference type="Proteomes" id="UP000276103"/>
    </source>
</evidence>
<sequence>MSNNDFKIHSICLVKNEVDIIGYCLEQASQWSDYIYVYDGASTDGTWEKVLSMQSEKIIPWKQDGKVFQESLRGEVFNAFKHQAKAGDWWCHLDADEFYVQSPHEFLSKISQFNHVVWGIAIEYYLTNKDIDVIDFNQPISEILSALKFYQIENSEPRFFRHRDGLIWDNGSWPQHMGVVNKERILYKHYKYRTPEQIQKRLDTRRLARERGFPGWDHAVEKDWREKITNPDTLNYDAQDGNYVIHKDNLPNHLESLPRRIMKRFMHGIGIWT</sequence>
<dbReference type="RefSeq" id="WP_127052376.1">
    <property type="nucleotide sequence ID" value="NZ_RSCM01000002.1"/>
</dbReference>
<dbReference type="Gene3D" id="3.90.550.10">
    <property type="entry name" value="Spore Coat Polysaccharide Biosynthesis Protein SpsA, Chain A"/>
    <property type="match status" value="1"/>
</dbReference>
<dbReference type="Proteomes" id="UP000276103">
    <property type="component" value="Unassembled WGS sequence"/>
</dbReference>
<protein>
    <recommendedName>
        <fullName evidence="3">Glycosyltransferase 2-like domain-containing protein</fullName>
    </recommendedName>
</protein>
<gene>
    <name evidence="1" type="ORF">DSM107003_07980</name>
</gene>
<dbReference type="EMBL" id="RSCM01000002">
    <property type="protein sequence ID" value="RUS98779.1"/>
    <property type="molecule type" value="Genomic_DNA"/>
</dbReference>
<name>A0A433UY49_ANAVA</name>
<dbReference type="AlphaFoldDB" id="A0A433UY49"/>
<keyword evidence="2" id="KW-1185">Reference proteome</keyword>
<dbReference type="Pfam" id="PF13704">
    <property type="entry name" value="Glyco_tranf_2_4"/>
    <property type="match status" value="1"/>
</dbReference>
<organism evidence="1 2">
    <name type="scientific">Trichormus variabilis SAG 1403-4b</name>
    <dbReference type="NCBI Taxonomy" id="447716"/>
    <lineage>
        <taxon>Bacteria</taxon>
        <taxon>Bacillati</taxon>
        <taxon>Cyanobacteriota</taxon>
        <taxon>Cyanophyceae</taxon>
        <taxon>Nostocales</taxon>
        <taxon>Nostocaceae</taxon>
        <taxon>Trichormus</taxon>
    </lineage>
</organism>
<proteinExistence type="predicted"/>
<evidence type="ECO:0008006" key="3">
    <source>
        <dbReference type="Google" id="ProtNLM"/>
    </source>
</evidence>
<dbReference type="OrthoDB" id="565316at2"/>
<evidence type="ECO:0000313" key="1">
    <source>
        <dbReference type="EMBL" id="RUS98779.1"/>
    </source>
</evidence>
<reference evidence="1 2" key="1">
    <citation type="journal article" date="2019" name="Genome Biol. Evol.">
        <title>Day and night: Metabolic profiles and evolutionary relationships of six axenic non-marine cyanobacteria.</title>
        <authorList>
            <person name="Will S.E."/>
            <person name="Henke P."/>
            <person name="Boedeker C."/>
            <person name="Huang S."/>
            <person name="Brinkmann H."/>
            <person name="Rohde M."/>
            <person name="Jarek M."/>
            <person name="Friedl T."/>
            <person name="Seufert S."/>
            <person name="Schumacher M."/>
            <person name="Overmann J."/>
            <person name="Neumann-Schaal M."/>
            <person name="Petersen J."/>
        </authorList>
    </citation>
    <scope>NUCLEOTIDE SEQUENCE [LARGE SCALE GENOMIC DNA]</scope>
    <source>
        <strain evidence="1 2">SAG 1403-4b</strain>
    </source>
</reference>
<dbReference type="InterPro" id="IPR029044">
    <property type="entry name" value="Nucleotide-diphossugar_trans"/>
</dbReference>
<accession>A0A433UY49</accession>
<dbReference type="SUPFAM" id="SSF53448">
    <property type="entry name" value="Nucleotide-diphospho-sugar transferases"/>
    <property type="match status" value="1"/>
</dbReference>
<comment type="caution">
    <text evidence="1">The sequence shown here is derived from an EMBL/GenBank/DDBJ whole genome shotgun (WGS) entry which is preliminary data.</text>
</comment>